<dbReference type="PANTHER" id="PTHR12526">
    <property type="entry name" value="GLYCOSYLTRANSFERASE"/>
    <property type="match status" value="1"/>
</dbReference>
<dbReference type="Gene3D" id="3.40.50.2000">
    <property type="entry name" value="Glycogen Phosphorylase B"/>
    <property type="match status" value="2"/>
</dbReference>
<keyword evidence="3" id="KW-0328">Glycosyltransferase</keyword>
<keyword evidence="3" id="KW-0808">Transferase</keyword>
<dbReference type="EMBL" id="JBEQCT010000014">
    <property type="protein sequence ID" value="MFM2487002.1"/>
    <property type="molecule type" value="Genomic_DNA"/>
</dbReference>
<dbReference type="GO" id="GO:0016757">
    <property type="term" value="F:glycosyltransferase activity"/>
    <property type="evidence" value="ECO:0007669"/>
    <property type="project" value="UniProtKB-KW"/>
</dbReference>
<feature type="domain" description="Glycosyltransferase subfamily 4-like N-terminal" evidence="2">
    <location>
        <begin position="17"/>
        <end position="233"/>
    </location>
</feature>
<comment type="caution">
    <text evidence="3">The sequence shown here is derived from an EMBL/GenBank/DDBJ whole genome shotgun (WGS) entry which is preliminary data.</text>
</comment>
<evidence type="ECO:0000313" key="4">
    <source>
        <dbReference type="Proteomes" id="UP001629953"/>
    </source>
</evidence>
<sequence length="431" mass="49963">MKILKVIHGYPMLYNAGSEVYSQTICHGLVKKGHEVRVFTREEDAFRPDGDIRISYDDYVPEIVLHLVNNPRHRDRYRLAIIDQKFAELLDEYCPDIVHIGHLNHLSTSLVFEAKKRNIPVVYTLHDYWLMCPRGQFMQMHSADDNLWAACDGQENKKCATQCYARYFSGDKEELDQDIAYWKNWVERRMRHVKEVIEHVDLFISPAKYLKNRYEKDFGLPKDKSIYLDYGFDRSRMLGRKRAEVEPFTFGYIGTHIPAKGIHQLIEAFGKIKGDAILRIWGRDRGQDSRALRAIAKTLPVEKRNRIQWMPEYENQKIAVDVFSKTDAIVTPSVWVENSPLVIHEAQQSKVPVITANDGGMGEYVIDGVNGLTYEHRNVDALAQKMQVFVDDPLYARQLGEKGYAFSDDGEIPCIDQHIIDLEACYKELMQ</sequence>
<feature type="domain" description="Glycosyl transferase family 1" evidence="1">
    <location>
        <begin position="243"/>
        <end position="404"/>
    </location>
</feature>
<evidence type="ECO:0000259" key="1">
    <source>
        <dbReference type="Pfam" id="PF00534"/>
    </source>
</evidence>
<organism evidence="3 4">
    <name type="scientific">Celerinatantimonas yamalensis</name>
    <dbReference type="NCBI Taxonomy" id="559956"/>
    <lineage>
        <taxon>Bacteria</taxon>
        <taxon>Pseudomonadati</taxon>
        <taxon>Pseudomonadota</taxon>
        <taxon>Gammaproteobacteria</taxon>
        <taxon>Celerinatantimonadaceae</taxon>
        <taxon>Celerinatantimonas</taxon>
    </lineage>
</organism>
<protein>
    <submittedName>
        <fullName evidence="3">Glycosyltransferase</fullName>
        <ecNumber evidence="3">2.4.-.-</ecNumber>
    </submittedName>
</protein>
<dbReference type="RefSeq" id="WP_408625301.1">
    <property type="nucleotide sequence ID" value="NZ_JBEQCT010000014.1"/>
</dbReference>
<dbReference type="Pfam" id="PF13439">
    <property type="entry name" value="Glyco_transf_4"/>
    <property type="match status" value="1"/>
</dbReference>
<evidence type="ECO:0000259" key="2">
    <source>
        <dbReference type="Pfam" id="PF13439"/>
    </source>
</evidence>
<dbReference type="InterPro" id="IPR001296">
    <property type="entry name" value="Glyco_trans_1"/>
</dbReference>
<reference evidence="3 4" key="1">
    <citation type="journal article" date="2013" name="Int. J. Syst. Evol. Microbiol.">
        <title>Celerinatantimonas yamalensis sp. nov., a cold-adapted diazotrophic bacterium from a cold permafrost brine.</title>
        <authorList>
            <person name="Shcherbakova V."/>
            <person name="Chuvilskaya N."/>
            <person name="Rivkina E."/>
            <person name="Demidov N."/>
            <person name="Uchaeva V."/>
            <person name="Suetin S."/>
            <person name="Suzina N."/>
            <person name="Gilichinsky D."/>
        </authorList>
    </citation>
    <scope>NUCLEOTIDE SEQUENCE [LARGE SCALE GENOMIC DNA]</scope>
    <source>
        <strain evidence="3 4">C7</strain>
    </source>
</reference>
<gene>
    <name evidence="3" type="ORF">ABUE30_18405</name>
</gene>
<name>A0ABW9GBS0_9GAMM</name>
<evidence type="ECO:0000313" key="3">
    <source>
        <dbReference type="EMBL" id="MFM2487002.1"/>
    </source>
</evidence>
<dbReference type="EC" id="2.4.-.-" evidence="3"/>
<accession>A0ABW9GBS0</accession>
<dbReference type="Proteomes" id="UP001629953">
    <property type="component" value="Unassembled WGS sequence"/>
</dbReference>
<dbReference type="SUPFAM" id="SSF53756">
    <property type="entry name" value="UDP-Glycosyltransferase/glycogen phosphorylase"/>
    <property type="match status" value="1"/>
</dbReference>
<dbReference type="Pfam" id="PF00534">
    <property type="entry name" value="Glycos_transf_1"/>
    <property type="match status" value="1"/>
</dbReference>
<dbReference type="PANTHER" id="PTHR12526:SF635">
    <property type="entry name" value="GLYCOSYL TRANSFERASE GROUP 1"/>
    <property type="match status" value="1"/>
</dbReference>
<keyword evidence="4" id="KW-1185">Reference proteome</keyword>
<proteinExistence type="predicted"/>
<dbReference type="InterPro" id="IPR028098">
    <property type="entry name" value="Glyco_trans_4-like_N"/>
</dbReference>